<dbReference type="EMBL" id="KB469313">
    <property type="protein sequence ID" value="EPQ50748.1"/>
    <property type="molecule type" value="Genomic_DNA"/>
</dbReference>
<proteinExistence type="predicted"/>
<dbReference type="AlphaFoldDB" id="S7PTJ0"/>
<dbReference type="GeneID" id="19298437"/>
<evidence type="ECO:0000256" key="2">
    <source>
        <dbReference type="SAM" id="SignalP"/>
    </source>
</evidence>
<evidence type="ECO:0000313" key="3">
    <source>
        <dbReference type="EMBL" id="EPQ50748.1"/>
    </source>
</evidence>
<reference evidence="3 4" key="1">
    <citation type="journal article" date="2012" name="Science">
        <title>The Paleozoic origin of enzymatic lignin decomposition reconstructed from 31 fungal genomes.</title>
        <authorList>
            <person name="Floudas D."/>
            <person name="Binder M."/>
            <person name="Riley R."/>
            <person name="Barry K."/>
            <person name="Blanchette R.A."/>
            <person name="Henrissat B."/>
            <person name="Martinez A.T."/>
            <person name="Otillar R."/>
            <person name="Spatafora J.W."/>
            <person name="Yadav J.S."/>
            <person name="Aerts A."/>
            <person name="Benoit I."/>
            <person name="Boyd A."/>
            <person name="Carlson A."/>
            <person name="Copeland A."/>
            <person name="Coutinho P.M."/>
            <person name="de Vries R.P."/>
            <person name="Ferreira P."/>
            <person name="Findley K."/>
            <person name="Foster B."/>
            <person name="Gaskell J."/>
            <person name="Glotzer D."/>
            <person name="Gorecki P."/>
            <person name="Heitman J."/>
            <person name="Hesse C."/>
            <person name="Hori C."/>
            <person name="Igarashi K."/>
            <person name="Jurgens J.A."/>
            <person name="Kallen N."/>
            <person name="Kersten P."/>
            <person name="Kohler A."/>
            <person name="Kuees U."/>
            <person name="Kumar T.K.A."/>
            <person name="Kuo A."/>
            <person name="LaButti K."/>
            <person name="Larrondo L.F."/>
            <person name="Lindquist E."/>
            <person name="Ling A."/>
            <person name="Lombard V."/>
            <person name="Lucas S."/>
            <person name="Lundell T."/>
            <person name="Martin R."/>
            <person name="McLaughlin D.J."/>
            <person name="Morgenstern I."/>
            <person name="Morin E."/>
            <person name="Murat C."/>
            <person name="Nagy L.G."/>
            <person name="Nolan M."/>
            <person name="Ohm R.A."/>
            <person name="Patyshakuliyeva A."/>
            <person name="Rokas A."/>
            <person name="Ruiz-Duenas F.J."/>
            <person name="Sabat G."/>
            <person name="Salamov A."/>
            <person name="Samejima M."/>
            <person name="Schmutz J."/>
            <person name="Slot J.C."/>
            <person name="St John F."/>
            <person name="Stenlid J."/>
            <person name="Sun H."/>
            <person name="Sun S."/>
            <person name="Syed K."/>
            <person name="Tsang A."/>
            <person name="Wiebenga A."/>
            <person name="Young D."/>
            <person name="Pisabarro A."/>
            <person name="Eastwood D.C."/>
            <person name="Martin F."/>
            <person name="Cullen D."/>
            <person name="Grigoriev I.V."/>
            <person name="Hibbett D.S."/>
        </authorList>
    </citation>
    <scope>NUCLEOTIDE SEQUENCE [LARGE SCALE GENOMIC DNA]</scope>
    <source>
        <strain evidence="3 4">ATCC 11539</strain>
    </source>
</reference>
<evidence type="ECO:0000256" key="1">
    <source>
        <dbReference type="SAM" id="MobiDB-lite"/>
    </source>
</evidence>
<dbReference type="Proteomes" id="UP000030669">
    <property type="component" value="Unassembled WGS sequence"/>
</dbReference>
<feature type="chain" id="PRO_5004543767" evidence="2">
    <location>
        <begin position="18"/>
        <end position="55"/>
    </location>
</feature>
<protein>
    <submittedName>
        <fullName evidence="3">Uncharacterized protein</fullName>
    </submittedName>
</protein>
<dbReference type="HOGENOM" id="CLU_3032544_0_0_1"/>
<keyword evidence="4" id="KW-1185">Reference proteome</keyword>
<evidence type="ECO:0000313" key="4">
    <source>
        <dbReference type="Proteomes" id="UP000030669"/>
    </source>
</evidence>
<gene>
    <name evidence="3" type="ORF">GLOTRDRAFT_101632</name>
</gene>
<feature type="region of interest" description="Disordered" evidence="1">
    <location>
        <begin position="23"/>
        <end position="55"/>
    </location>
</feature>
<organism evidence="3 4">
    <name type="scientific">Gloeophyllum trabeum (strain ATCC 11539 / FP-39264 / Madison 617)</name>
    <name type="common">Brown rot fungus</name>
    <dbReference type="NCBI Taxonomy" id="670483"/>
    <lineage>
        <taxon>Eukaryota</taxon>
        <taxon>Fungi</taxon>
        <taxon>Dikarya</taxon>
        <taxon>Basidiomycota</taxon>
        <taxon>Agaricomycotina</taxon>
        <taxon>Agaricomycetes</taxon>
        <taxon>Gloeophyllales</taxon>
        <taxon>Gloeophyllaceae</taxon>
        <taxon>Gloeophyllum</taxon>
    </lineage>
</organism>
<sequence length="55" mass="6161">MHAVCLFWTLLLDLGFSGLHVSESPPYPLVKKSGATTPRPYSGERIEHLPTPLHY</sequence>
<feature type="signal peptide" evidence="2">
    <location>
        <begin position="1"/>
        <end position="17"/>
    </location>
</feature>
<accession>S7PTJ0</accession>
<name>S7PTJ0_GLOTA</name>
<dbReference type="RefSeq" id="XP_007870653.1">
    <property type="nucleotide sequence ID" value="XM_007872462.1"/>
</dbReference>
<dbReference type="KEGG" id="gtr:GLOTRDRAFT_101632"/>
<keyword evidence="2" id="KW-0732">Signal</keyword>